<dbReference type="Proteomes" id="UP000291097">
    <property type="component" value="Unassembled WGS sequence"/>
</dbReference>
<dbReference type="AlphaFoldDB" id="A0A482Y4Q8"/>
<reference evidence="1 2" key="1">
    <citation type="submission" date="2019-02" db="EMBL/GenBank/DDBJ databases">
        <title>Genomic Encyclopedia of Archaeal and Bacterial Type Strains, Phase II (KMG-II): from individual species to whole genera.</title>
        <authorList>
            <person name="Goeker M."/>
        </authorList>
    </citation>
    <scope>NUCLEOTIDE SEQUENCE [LARGE SCALE GENOMIC DNA]</scope>
    <source>
        <strain evidence="1 2">DSM 18328</strain>
    </source>
</reference>
<sequence>MQSTAVPIRYINIEFILVQNELLLSRSYRVFTSILWDDSANWATVPEMVRSESDSRSE</sequence>
<protein>
    <submittedName>
        <fullName evidence="1">Uncharacterized protein</fullName>
    </submittedName>
</protein>
<evidence type="ECO:0000313" key="1">
    <source>
        <dbReference type="EMBL" id="RZV08450.1"/>
    </source>
</evidence>
<gene>
    <name evidence="1" type="ORF">BDK88_2520</name>
</gene>
<evidence type="ECO:0000313" key="2">
    <source>
        <dbReference type="Proteomes" id="UP000291097"/>
    </source>
</evidence>
<organism evidence="1 2">
    <name type="scientific">Natrinema hispanicum</name>
    <dbReference type="NCBI Taxonomy" id="392421"/>
    <lineage>
        <taxon>Archaea</taxon>
        <taxon>Methanobacteriati</taxon>
        <taxon>Methanobacteriota</taxon>
        <taxon>Stenosarchaea group</taxon>
        <taxon>Halobacteria</taxon>
        <taxon>Halobacteriales</taxon>
        <taxon>Natrialbaceae</taxon>
        <taxon>Natrinema</taxon>
    </lineage>
</organism>
<accession>A0A482Y4Q8</accession>
<proteinExistence type="predicted"/>
<name>A0A482Y4Q8_9EURY</name>
<comment type="caution">
    <text evidence="1">The sequence shown here is derived from an EMBL/GenBank/DDBJ whole genome shotgun (WGS) entry which is preliminary data.</text>
</comment>
<dbReference type="EMBL" id="SHMP01000005">
    <property type="protein sequence ID" value="RZV08450.1"/>
    <property type="molecule type" value="Genomic_DNA"/>
</dbReference>